<dbReference type="GO" id="GO:0004736">
    <property type="term" value="F:pyruvate carboxylase activity"/>
    <property type="evidence" value="ECO:0007669"/>
    <property type="project" value="TreeGrafter"/>
</dbReference>
<evidence type="ECO:0000313" key="4">
    <source>
        <dbReference type="Proteomes" id="UP001497623"/>
    </source>
</evidence>
<dbReference type="InterPro" id="IPR000089">
    <property type="entry name" value="Biotin_lipoyl"/>
</dbReference>
<dbReference type="Proteomes" id="UP001497623">
    <property type="component" value="Unassembled WGS sequence"/>
</dbReference>
<dbReference type="PANTHER" id="PTHR43778:SF2">
    <property type="entry name" value="PYRUVATE CARBOXYLASE, MITOCHONDRIAL"/>
    <property type="match status" value="1"/>
</dbReference>
<dbReference type="GO" id="GO:0005737">
    <property type="term" value="C:cytoplasm"/>
    <property type="evidence" value="ECO:0007669"/>
    <property type="project" value="TreeGrafter"/>
</dbReference>
<feature type="non-terminal residue" evidence="3">
    <location>
        <position position="1"/>
    </location>
</feature>
<protein>
    <recommendedName>
        <fullName evidence="2">Lipoyl-binding domain-containing protein</fullName>
    </recommendedName>
</protein>
<dbReference type="PANTHER" id="PTHR43778">
    <property type="entry name" value="PYRUVATE CARBOXYLASE"/>
    <property type="match status" value="1"/>
</dbReference>
<dbReference type="EMBL" id="CAXKWB010007384">
    <property type="protein sequence ID" value="CAL4086869.1"/>
    <property type="molecule type" value="Genomic_DNA"/>
</dbReference>
<name>A0AAV2QIQ3_MEGNR</name>
<dbReference type="Pfam" id="PF00364">
    <property type="entry name" value="Biotin_lipoyl"/>
    <property type="match status" value="1"/>
</dbReference>
<dbReference type="AlphaFoldDB" id="A0AAV2QIQ3"/>
<dbReference type="InterPro" id="IPR001882">
    <property type="entry name" value="Biotin_BS"/>
</dbReference>
<evidence type="ECO:0000259" key="2">
    <source>
        <dbReference type="PROSITE" id="PS50968"/>
    </source>
</evidence>
<dbReference type="PROSITE" id="PS50968">
    <property type="entry name" value="BIOTINYL_LIPOYL"/>
    <property type="match status" value="1"/>
</dbReference>
<dbReference type="InterPro" id="IPR011053">
    <property type="entry name" value="Single_hybrid_motif"/>
</dbReference>
<dbReference type="InterPro" id="IPR055268">
    <property type="entry name" value="PCB-like"/>
</dbReference>
<dbReference type="PROSITE" id="PS00188">
    <property type="entry name" value="BIOTIN"/>
    <property type="match status" value="1"/>
</dbReference>
<comment type="caution">
    <text evidence="3">The sequence shown here is derived from an EMBL/GenBank/DDBJ whole genome shotgun (WGS) entry which is preliminary data.</text>
</comment>
<keyword evidence="4" id="KW-1185">Reference proteome</keyword>
<dbReference type="GO" id="GO:0006094">
    <property type="term" value="P:gluconeogenesis"/>
    <property type="evidence" value="ECO:0007669"/>
    <property type="project" value="TreeGrafter"/>
</dbReference>
<evidence type="ECO:0000256" key="1">
    <source>
        <dbReference type="ARBA" id="ARBA00023267"/>
    </source>
</evidence>
<dbReference type="SUPFAM" id="SSF51230">
    <property type="entry name" value="Single hybrid motif"/>
    <property type="match status" value="1"/>
</dbReference>
<feature type="non-terminal residue" evidence="3">
    <location>
        <position position="118"/>
    </location>
</feature>
<sequence>SEDSELFSHFVNLRKSVNLVPNEKRIHSMVVHPKVNPSVKGEVGAPMPGTVIDVRVSQGDFVKKGDPLLVLSAMKMETIVSAPCDGVVTSLSVSKDLKLEGDDLLLKIDPSELSEDEE</sequence>
<evidence type="ECO:0000313" key="3">
    <source>
        <dbReference type="EMBL" id="CAL4086869.1"/>
    </source>
</evidence>
<dbReference type="CDD" id="cd06850">
    <property type="entry name" value="biotinyl_domain"/>
    <property type="match status" value="1"/>
</dbReference>
<keyword evidence="1" id="KW-0092">Biotin</keyword>
<organism evidence="3 4">
    <name type="scientific">Meganyctiphanes norvegica</name>
    <name type="common">Northern krill</name>
    <name type="synonym">Thysanopoda norvegica</name>
    <dbReference type="NCBI Taxonomy" id="48144"/>
    <lineage>
        <taxon>Eukaryota</taxon>
        <taxon>Metazoa</taxon>
        <taxon>Ecdysozoa</taxon>
        <taxon>Arthropoda</taxon>
        <taxon>Crustacea</taxon>
        <taxon>Multicrustacea</taxon>
        <taxon>Malacostraca</taxon>
        <taxon>Eumalacostraca</taxon>
        <taxon>Eucarida</taxon>
        <taxon>Euphausiacea</taxon>
        <taxon>Euphausiidae</taxon>
        <taxon>Meganyctiphanes</taxon>
    </lineage>
</organism>
<reference evidence="3 4" key="1">
    <citation type="submission" date="2024-05" db="EMBL/GenBank/DDBJ databases">
        <authorList>
            <person name="Wallberg A."/>
        </authorList>
    </citation>
    <scope>NUCLEOTIDE SEQUENCE [LARGE SCALE GENOMIC DNA]</scope>
</reference>
<proteinExistence type="predicted"/>
<gene>
    <name evidence="3" type="ORF">MNOR_LOCUS13102</name>
</gene>
<accession>A0AAV2QIQ3</accession>
<dbReference type="FunFam" id="2.40.50.100:FF:000003">
    <property type="entry name" value="Acetyl-CoA carboxylase biotin carboxyl carrier protein"/>
    <property type="match status" value="1"/>
</dbReference>
<feature type="domain" description="Lipoyl-binding" evidence="2">
    <location>
        <begin position="40"/>
        <end position="109"/>
    </location>
</feature>
<dbReference type="Gene3D" id="2.40.50.100">
    <property type="match status" value="1"/>
</dbReference>